<gene>
    <name evidence="1" type="ORF">ANCCEY_04134</name>
</gene>
<sequence>MPRLRRRSVFQYWVGVSANVDGTSTKKHEKFVPLVAFECGYRNKYMHEDGVWVSDENRRSLRRFLDKLPNQDVFALAQFMDLPAQLPASAGFPAIAEYLFHMRA</sequence>
<keyword evidence="2" id="KW-1185">Reference proteome</keyword>
<dbReference type="EMBL" id="KE124854">
    <property type="protein sequence ID" value="EPB76782.1"/>
    <property type="molecule type" value="Genomic_DNA"/>
</dbReference>
<reference evidence="1 2" key="1">
    <citation type="submission" date="2013-05" db="EMBL/GenBank/DDBJ databases">
        <title>Draft genome of the parasitic nematode Anyclostoma ceylanicum.</title>
        <authorList>
            <person name="Mitreva M."/>
        </authorList>
    </citation>
    <scope>NUCLEOTIDE SEQUENCE [LARGE SCALE GENOMIC DNA]</scope>
</reference>
<dbReference type="AlphaFoldDB" id="A0A0D6MA46"/>
<dbReference type="Proteomes" id="UP000054495">
    <property type="component" value="Unassembled WGS sequence"/>
</dbReference>
<name>A0A0D6MA46_9BILA</name>
<evidence type="ECO:0000313" key="2">
    <source>
        <dbReference type="Proteomes" id="UP000054495"/>
    </source>
</evidence>
<protein>
    <submittedName>
        <fullName evidence="1">Uncharacterized protein</fullName>
    </submittedName>
</protein>
<organism evidence="1 2">
    <name type="scientific">Ancylostoma ceylanicum</name>
    <dbReference type="NCBI Taxonomy" id="53326"/>
    <lineage>
        <taxon>Eukaryota</taxon>
        <taxon>Metazoa</taxon>
        <taxon>Ecdysozoa</taxon>
        <taxon>Nematoda</taxon>
        <taxon>Chromadorea</taxon>
        <taxon>Rhabditida</taxon>
        <taxon>Rhabditina</taxon>
        <taxon>Rhabditomorpha</taxon>
        <taxon>Strongyloidea</taxon>
        <taxon>Ancylostomatidae</taxon>
        <taxon>Ancylostomatinae</taxon>
        <taxon>Ancylostoma</taxon>
    </lineage>
</organism>
<evidence type="ECO:0000313" key="1">
    <source>
        <dbReference type="EMBL" id="EPB76782.1"/>
    </source>
</evidence>
<proteinExistence type="predicted"/>
<accession>A0A0D6MA46</accession>